<reference evidence="2 3" key="1">
    <citation type="journal article" date="2022" name="Mar. Drugs">
        <title>Bioassay-Guided Fractionation Leads to the Detection of Cholic Acid Generated by the Rare Thalassomonas sp.</title>
        <authorList>
            <person name="Pheiffer F."/>
            <person name="Schneider Y.K."/>
            <person name="Hansen E.H."/>
            <person name="Andersen J.H."/>
            <person name="Isaksson J."/>
            <person name="Busche T."/>
            <person name="R C."/>
            <person name="Kalinowski J."/>
            <person name="Zyl L.V."/>
            <person name="Trindade M."/>
        </authorList>
    </citation>
    <scope>NUCLEOTIDE SEQUENCE [LARGE SCALE GENOMIC DNA]</scope>
    <source>
        <strain evidence="2 3">A5K-61T</strain>
    </source>
</reference>
<dbReference type="Proteomes" id="UP001215231">
    <property type="component" value="Chromosome"/>
</dbReference>
<feature type="domain" description="Solute-binding protein family 3/N-terminal" evidence="1">
    <location>
        <begin position="27"/>
        <end position="250"/>
    </location>
</feature>
<evidence type="ECO:0000313" key="3">
    <source>
        <dbReference type="Proteomes" id="UP001215231"/>
    </source>
</evidence>
<proteinExistence type="predicted"/>
<dbReference type="PANTHER" id="PTHR38834">
    <property type="entry name" value="PERIPLASMIC SUBSTRATE BINDING PROTEIN FAMILY 3"/>
    <property type="match status" value="1"/>
</dbReference>
<dbReference type="EMBL" id="CP059693">
    <property type="protein sequence ID" value="WDE12852.1"/>
    <property type="molecule type" value="Genomic_DNA"/>
</dbReference>
<evidence type="ECO:0000313" key="2">
    <source>
        <dbReference type="EMBL" id="WDE12852.1"/>
    </source>
</evidence>
<dbReference type="InterPro" id="IPR001638">
    <property type="entry name" value="Solute-binding_3/MltF_N"/>
</dbReference>
<protein>
    <submittedName>
        <fullName evidence="2">Transporter substrate-binding domain-containing protein</fullName>
    </submittedName>
</protein>
<dbReference type="RefSeq" id="WP_274053178.1">
    <property type="nucleotide sequence ID" value="NZ_CP059693.1"/>
</dbReference>
<dbReference type="SUPFAM" id="SSF53850">
    <property type="entry name" value="Periplasmic binding protein-like II"/>
    <property type="match status" value="1"/>
</dbReference>
<accession>A0ABY7VJL8</accession>
<dbReference type="Pfam" id="PF00497">
    <property type="entry name" value="SBP_bac_3"/>
    <property type="match status" value="1"/>
</dbReference>
<dbReference type="PANTHER" id="PTHR38834:SF3">
    <property type="entry name" value="SOLUTE-BINDING PROTEIN FAMILY 3_N-TERMINAL DOMAIN-CONTAINING PROTEIN"/>
    <property type="match status" value="1"/>
</dbReference>
<organism evidence="2 3">
    <name type="scientific">Thalassomonas haliotis</name>
    <dbReference type="NCBI Taxonomy" id="485448"/>
    <lineage>
        <taxon>Bacteria</taxon>
        <taxon>Pseudomonadati</taxon>
        <taxon>Pseudomonadota</taxon>
        <taxon>Gammaproteobacteria</taxon>
        <taxon>Alteromonadales</taxon>
        <taxon>Colwelliaceae</taxon>
        <taxon>Thalassomonas</taxon>
    </lineage>
</organism>
<evidence type="ECO:0000259" key="1">
    <source>
        <dbReference type="SMART" id="SM00062"/>
    </source>
</evidence>
<sequence length="251" mass="29395">MVNNVTRIFLLANLLFTQVSFSEPFKNLYYTTENYPPFNYLEQDKLTGISIEILNQVWQELGVPRQNIDVLPWARAFYELQQNNHQVLFAVTKTQKREPMFKWACPISTVQVALVTLKSRNIMINDLRELEQYHIGTVRYDAGEHILRHELKLAANISSNVSIQSNLVLLEKNRIQLFTYDSYALPNMLKQYGYNPDNYEIVYPLKTTTACFAFNKAVDDKLVQTFQQALSKVISNDNYSRLYNKYFHSPR</sequence>
<dbReference type="SMART" id="SM00062">
    <property type="entry name" value="PBPb"/>
    <property type="match status" value="1"/>
</dbReference>
<gene>
    <name evidence="2" type="ORF">H3N35_05140</name>
</gene>
<keyword evidence="3" id="KW-1185">Reference proteome</keyword>
<dbReference type="Gene3D" id="3.40.190.10">
    <property type="entry name" value="Periplasmic binding protein-like II"/>
    <property type="match status" value="2"/>
</dbReference>
<name>A0ABY7VJL8_9GAMM</name>